<proteinExistence type="predicted"/>
<feature type="transmembrane region" description="Helical" evidence="1">
    <location>
        <begin position="143"/>
        <end position="168"/>
    </location>
</feature>
<keyword evidence="1" id="KW-1133">Transmembrane helix</keyword>
<evidence type="ECO:0000313" key="4">
    <source>
        <dbReference type="Proteomes" id="UP000614200"/>
    </source>
</evidence>
<feature type="transmembrane region" description="Helical" evidence="1">
    <location>
        <begin position="279"/>
        <end position="299"/>
    </location>
</feature>
<dbReference type="EMBL" id="JADKNH010000018">
    <property type="protein sequence ID" value="MBF4695631.1"/>
    <property type="molecule type" value="Genomic_DNA"/>
</dbReference>
<dbReference type="InterPro" id="IPR010656">
    <property type="entry name" value="DctM"/>
</dbReference>
<protein>
    <submittedName>
        <fullName evidence="3">TRAP transporter large permease subunit</fullName>
    </submittedName>
</protein>
<feature type="transmembrane region" description="Helical" evidence="1">
    <location>
        <begin position="247"/>
        <end position="267"/>
    </location>
</feature>
<feature type="transmembrane region" description="Helical" evidence="1">
    <location>
        <begin position="31"/>
        <end position="48"/>
    </location>
</feature>
<sequence length="425" mass="45089">MSIELIIFLAMIITFISGCFLFKLPVSISMVAAAVVGAFVGGYGFPLRHLVEGMFSYVDTVLVITTAMIFMKVIQDSGALDALSALIIKKFNKTPALLLCLIMLVIMFPGMITGSSTAAVLSAGSIMAPILMIMGIPALETACIIAMGGLLGMIAPPVNIPVMIIGGGLDIPYVGFEGPLAMLTFPLAILFVLMFGHKYVKKFDYDLIKSKLNNEPMEKHGGKIFIPIFVALGLMIVNKSFPSLPNLGMPLIFIIASIVGGFTGNRISVTKVCKESVKSVLPVLGILMGVGMFIQIMTLTGVRGLIVTTCISLPDALRYIAMAVTIPLFGAVSSYGAASVLGVPFLMAFLSGSQIVTASAISLIASLGDMMPPTALAGIFAAQVVGLDDYKPVLKKFIVPSLIIIIWAILFILFSDKIAPFIVFK</sequence>
<evidence type="ECO:0000256" key="1">
    <source>
        <dbReference type="SAM" id="Phobius"/>
    </source>
</evidence>
<name>A0ABR9ZZ38_9FIRM</name>
<feature type="transmembrane region" description="Helical" evidence="1">
    <location>
        <begin position="118"/>
        <end position="136"/>
    </location>
</feature>
<feature type="transmembrane region" description="Helical" evidence="1">
    <location>
        <begin position="54"/>
        <end position="74"/>
    </location>
</feature>
<reference evidence="3 4" key="1">
    <citation type="submission" date="2020-11" db="EMBL/GenBank/DDBJ databases">
        <title>Fusibacter basophilias sp. nov.</title>
        <authorList>
            <person name="Qiu D."/>
        </authorList>
    </citation>
    <scope>NUCLEOTIDE SEQUENCE [LARGE SCALE GENOMIC DNA]</scope>
    <source>
        <strain evidence="3 4">Q10-2</strain>
    </source>
</reference>
<comment type="caution">
    <text evidence="3">The sequence shown here is derived from an EMBL/GenBank/DDBJ whole genome shotgun (WGS) entry which is preliminary data.</text>
</comment>
<feature type="transmembrane region" description="Helical" evidence="1">
    <location>
        <begin position="345"/>
        <end position="367"/>
    </location>
</feature>
<feature type="transmembrane region" description="Helical" evidence="1">
    <location>
        <begin position="221"/>
        <end position="241"/>
    </location>
</feature>
<feature type="transmembrane region" description="Helical" evidence="1">
    <location>
        <begin position="95"/>
        <end position="112"/>
    </location>
</feature>
<keyword evidence="1" id="KW-0472">Membrane</keyword>
<keyword evidence="1" id="KW-0812">Transmembrane</keyword>
<dbReference type="Pfam" id="PF06808">
    <property type="entry name" value="DctM"/>
    <property type="match status" value="1"/>
</dbReference>
<feature type="transmembrane region" description="Helical" evidence="1">
    <location>
        <begin position="6"/>
        <end position="24"/>
    </location>
</feature>
<feature type="domain" description="TRAP C4-dicarboxylate transport system permease DctM subunit" evidence="2">
    <location>
        <begin position="19"/>
        <end position="414"/>
    </location>
</feature>
<keyword evidence="4" id="KW-1185">Reference proteome</keyword>
<evidence type="ECO:0000313" key="3">
    <source>
        <dbReference type="EMBL" id="MBF4695631.1"/>
    </source>
</evidence>
<evidence type="ECO:0000259" key="2">
    <source>
        <dbReference type="Pfam" id="PF06808"/>
    </source>
</evidence>
<feature type="transmembrane region" description="Helical" evidence="1">
    <location>
        <begin position="180"/>
        <end position="200"/>
    </location>
</feature>
<feature type="transmembrane region" description="Helical" evidence="1">
    <location>
        <begin position="319"/>
        <end position="338"/>
    </location>
</feature>
<feature type="transmembrane region" description="Helical" evidence="1">
    <location>
        <begin position="397"/>
        <end position="415"/>
    </location>
</feature>
<organism evidence="3 4">
    <name type="scientific">Fusibacter ferrireducens</name>
    <dbReference type="NCBI Taxonomy" id="2785058"/>
    <lineage>
        <taxon>Bacteria</taxon>
        <taxon>Bacillati</taxon>
        <taxon>Bacillota</taxon>
        <taxon>Clostridia</taxon>
        <taxon>Eubacteriales</taxon>
        <taxon>Eubacteriales Family XII. Incertae Sedis</taxon>
        <taxon>Fusibacter</taxon>
    </lineage>
</organism>
<dbReference type="RefSeq" id="WP_194703870.1">
    <property type="nucleotide sequence ID" value="NZ_JADKNH010000018.1"/>
</dbReference>
<gene>
    <name evidence="3" type="ORF">ISU02_21260</name>
</gene>
<accession>A0ABR9ZZ38</accession>
<dbReference type="Proteomes" id="UP000614200">
    <property type="component" value="Unassembled WGS sequence"/>
</dbReference>